<accession>A0AA41JSK8</accession>
<reference evidence="1" key="2">
    <citation type="submission" date="2022-09" db="EMBL/GenBank/DDBJ databases">
        <title>Genome-inferred correspondence between phylogeny and metabolic traits in the wild Drosophila gut microbiome.</title>
        <authorList>
            <person name="Bueno E."/>
            <person name="Blow F."/>
            <person name="Douglas A.E."/>
        </authorList>
    </citation>
    <scope>NUCLEOTIDE SEQUENCE</scope>
    <source>
        <strain evidence="1">Dm-2019-70</strain>
    </source>
</reference>
<gene>
    <name evidence="1" type="ORF">JK167_04365</name>
</gene>
<protein>
    <submittedName>
        <fullName evidence="1">Uncharacterized protein</fullName>
    </submittedName>
</protein>
<dbReference type="AlphaFoldDB" id="A0AA41JSK8"/>
<evidence type="ECO:0000313" key="2">
    <source>
        <dbReference type="Proteomes" id="UP000676478"/>
    </source>
</evidence>
<proteinExistence type="predicted"/>
<dbReference type="EMBL" id="JAERKF010000004">
    <property type="protein sequence ID" value="MBS1010070.1"/>
    <property type="molecule type" value="Genomic_DNA"/>
</dbReference>
<dbReference type="Proteomes" id="UP000676478">
    <property type="component" value="Unassembled WGS sequence"/>
</dbReference>
<evidence type="ECO:0000313" key="1">
    <source>
        <dbReference type="EMBL" id="MBS1010070.1"/>
    </source>
</evidence>
<sequence>MGGNTVFIQIPMDMDEVQMRQLQLKQHGEVASEDEIIRQAVLDICQNFLDQIEDGHYDSVAWQEETLTVTDINGDQIAVIKPQGASFVADFRQNADATLQRLEQAAIQASGAR</sequence>
<reference evidence="1" key="1">
    <citation type="submission" date="2020-12" db="EMBL/GenBank/DDBJ databases">
        <authorList>
            <person name="Mcmullen J.G."/>
        </authorList>
    </citation>
    <scope>NUCLEOTIDE SEQUENCE</scope>
    <source>
        <strain evidence="1">Dm-2019-70</strain>
    </source>
</reference>
<organism evidence="1 2">
    <name type="scientific">Levilactobacillus brevis</name>
    <name type="common">Lactobacillus brevis</name>
    <dbReference type="NCBI Taxonomy" id="1580"/>
    <lineage>
        <taxon>Bacteria</taxon>
        <taxon>Bacillati</taxon>
        <taxon>Bacillota</taxon>
        <taxon>Bacilli</taxon>
        <taxon>Lactobacillales</taxon>
        <taxon>Lactobacillaceae</taxon>
        <taxon>Levilactobacillus</taxon>
    </lineage>
</organism>
<name>A0AA41JSK8_LEVBR</name>
<comment type="caution">
    <text evidence="1">The sequence shown here is derived from an EMBL/GenBank/DDBJ whole genome shotgun (WGS) entry which is preliminary data.</text>
</comment>